<evidence type="ECO:0000256" key="6">
    <source>
        <dbReference type="ARBA" id="ARBA00022898"/>
    </source>
</evidence>
<accession>A0ABQ5Z4S5</accession>
<comment type="cofactor">
    <cofactor evidence="1">
        <name>pyridoxal 5'-phosphate</name>
        <dbReference type="ChEBI" id="CHEBI:597326"/>
    </cofactor>
</comment>
<dbReference type="RefSeq" id="WP_051676769.1">
    <property type="nucleotide sequence ID" value="NZ_BSOO01000003.1"/>
</dbReference>
<dbReference type="PANTHER" id="PTHR11879:SF22">
    <property type="entry name" value="ASPARTATE AMINOTRANSFERASE, MITOCHONDRIAL"/>
    <property type="match status" value="1"/>
</dbReference>
<evidence type="ECO:0000313" key="8">
    <source>
        <dbReference type="EMBL" id="GLR46655.1"/>
    </source>
</evidence>
<sequence length="402" mass="43985">MLTSLERRGLADLPPLVSDSLLALIAMVNADPRTDKIDVGVGVYRDGAGRTPVMRAVKESERRLHEAQDSKSYLGGAGDRRFAELLRPIVLGAHAGDDRIVGLQTPGGCGALFLALKLIAAFNPQARVFMGTPTWPNHPPMARGARLEIVEYRHYDPVARAVDFGAMIEALESARPGDVALLHACCHNPTGADLSEDQWREVARVVAERRLIPLIDFAYQGFGRGLEQDRFGVEVLLEACNEVLITQSCDKNFAVYRDRVGCLFVKAPSADIAKFAMTHLLQISREAWSMPPDHGAAAVRTVLDNADLAADWRVELDAMHGRIRMVRERIAAADPRLAYIADQQGMFSMLPLSVEQVKRLRSEHSIYMADSGRANLVGIADGDLDRFCEAVVGALDTPTSHG</sequence>
<protein>
    <submittedName>
        <fullName evidence="8">Aminotransferase</fullName>
    </submittedName>
</protein>
<comment type="caution">
    <text evidence="8">The sequence shown here is derived from an EMBL/GenBank/DDBJ whole genome shotgun (WGS) entry which is preliminary data.</text>
</comment>
<dbReference type="SUPFAM" id="SSF53383">
    <property type="entry name" value="PLP-dependent transferases"/>
    <property type="match status" value="1"/>
</dbReference>
<dbReference type="GO" id="GO:0008483">
    <property type="term" value="F:transaminase activity"/>
    <property type="evidence" value="ECO:0007669"/>
    <property type="project" value="UniProtKB-KW"/>
</dbReference>
<evidence type="ECO:0000256" key="5">
    <source>
        <dbReference type="ARBA" id="ARBA00022679"/>
    </source>
</evidence>
<keyword evidence="4 8" id="KW-0032">Aminotransferase</keyword>
<dbReference type="InterPro" id="IPR015422">
    <property type="entry name" value="PyrdxlP-dep_Trfase_small"/>
</dbReference>
<evidence type="ECO:0000313" key="9">
    <source>
        <dbReference type="Proteomes" id="UP001156703"/>
    </source>
</evidence>
<evidence type="ECO:0000256" key="2">
    <source>
        <dbReference type="ARBA" id="ARBA00007441"/>
    </source>
</evidence>
<gene>
    <name evidence="8" type="ORF">GCM10007925_03660</name>
</gene>
<organism evidence="8 9">
    <name type="scientific">Sphingomonas astaxanthinifaciens DSM 22298</name>
    <dbReference type="NCBI Taxonomy" id="1123267"/>
    <lineage>
        <taxon>Bacteria</taxon>
        <taxon>Pseudomonadati</taxon>
        <taxon>Pseudomonadota</taxon>
        <taxon>Alphaproteobacteria</taxon>
        <taxon>Sphingomonadales</taxon>
        <taxon>Sphingomonadaceae</taxon>
        <taxon>Sphingomonas</taxon>
    </lineage>
</organism>
<dbReference type="Gene3D" id="3.40.640.10">
    <property type="entry name" value="Type I PLP-dependent aspartate aminotransferase-like (Major domain)"/>
    <property type="match status" value="1"/>
</dbReference>
<comment type="subunit">
    <text evidence="3">Homodimer.</text>
</comment>
<dbReference type="EMBL" id="BSOO01000003">
    <property type="protein sequence ID" value="GLR46655.1"/>
    <property type="molecule type" value="Genomic_DNA"/>
</dbReference>
<proteinExistence type="inferred from homology"/>
<dbReference type="InterPro" id="IPR015421">
    <property type="entry name" value="PyrdxlP-dep_Trfase_major"/>
</dbReference>
<dbReference type="InterPro" id="IPR000796">
    <property type="entry name" value="Asp_trans"/>
</dbReference>
<evidence type="ECO:0000256" key="3">
    <source>
        <dbReference type="ARBA" id="ARBA00011738"/>
    </source>
</evidence>
<keyword evidence="5" id="KW-0808">Transferase</keyword>
<dbReference type="Proteomes" id="UP001156703">
    <property type="component" value="Unassembled WGS sequence"/>
</dbReference>
<dbReference type="Pfam" id="PF00155">
    <property type="entry name" value="Aminotran_1_2"/>
    <property type="match status" value="1"/>
</dbReference>
<evidence type="ECO:0000259" key="7">
    <source>
        <dbReference type="Pfam" id="PF00155"/>
    </source>
</evidence>
<evidence type="ECO:0000256" key="4">
    <source>
        <dbReference type="ARBA" id="ARBA00022576"/>
    </source>
</evidence>
<dbReference type="InterPro" id="IPR015424">
    <property type="entry name" value="PyrdxlP-dep_Trfase"/>
</dbReference>
<dbReference type="CDD" id="cd00609">
    <property type="entry name" value="AAT_like"/>
    <property type="match status" value="1"/>
</dbReference>
<reference evidence="9" key="1">
    <citation type="journal article" date="2019" name="Int. J. Syst. Evol. Microbiol.">
        <title>The Global Catalogue of Microorganisms (GCM) 10K type strain sequencing project: providing services to taxonomists for standard genome sequencing and annotation.</title>
        <authorList>
            <consortium name="The Broad Institute Genomics Platform"/>
            <consortium name="The Broad Institute Genome Sequencing Center for Infectious Disease"/>
            <person name="Wu L."/>
            <person name="Ma J."/>
        </authorList>
    </citation>
    <scope>NUCLEOTIDE SEQUENCE [LARGE SCALE GENOMIC DNA]</scope>
    <source>
        <strain evidence="9">NBRC 102146</strain>
    </source>
</reference>
<comment type="similarity">
    <text evidence="2">Belongs to the class-I pyridoxal-phosphate-dependent aminotransferase family.</text>
</comment>
<name>A0ABQ5Z4S5_9SPHN</name>
<dbReference type="Gene3D" id="3.90.1150.10">
    <property type="entry name" value="Aspartate Aminotransferase, domain 1"/>
    <property type="match status" value="1"/>
</dbReference>
<keyword evidence="9" id="KW-1185">Reference proteome</keyword>
<evidence type="ECO:0000256" key="1">
    <source>
        <dbReference type="ARBA" id="ARBA00001933"/>
    </source>
</evidence>
<dbReference type="NCBIfam" id="NF006719">
    <property type="entry name" value="PRK09257.1"/>
    <property type="match status" value="1"/>
</dbReference>
<feature type="domain" description="Aminotransferase class I/classII large" evidence="7">
    <location>
        <begin position="34"/>
        <end position="391"/>
    </location>
</feature>
<dbReference type="PANTHER" id="PTHR11879">
    <property type="entry name" value="ASPARTATE AMINOTRANSFERASE"/>
    <property type="match status" value="1"/>
</dbReference>
<keyword evidence="6" id="KW-0663">Pyridoxal phosphate</keyword>
<dbReference type="InterPro" id="IPR004839">
    <property type="entry name" value="Aminotransferase_I/II_large"/>
</dbReference>
<dbReference type="PRINTS" id="PR00799">
    <property type="entry name" value="TRANSAMINASE"/>
</dbReference>